<dbReference type="RefSeq" id="WP_310114089.1">
    <property type="nucleotide sequence ID" value="NZ_JAVDTN010000017.1"/>
</dbReference>
<evidence type="ECO:0000313" key="3">
    <source>
        <dbReference type="Proteomes" id="UP001262032"/>
    </source>
</evidence>
<proteinExistence type="predicted"/>
<evidence type="ECO:0000313" key="2">
    <source>
        <dbReference type="EMBL" id="MDR7164852.1"/>
    </source>
</evidence>
<dbReference type="EMBL" id="JAVDWN010000010">
    <property type="protein sequence ID" value="MDR7164852.1"/>
    <property type="molecule type" value="Genomic_DNA"/>
</dbReference>
<organism evidence="2 3">
    <name type="scientific">Pseudarthrobacter oxydans</name>
    <name type="common">Arthrobacter oxydans</name>
    <dbReference type="NCBI Taxonomy" id="1671"/>
    <lineage>
        <taxon>Bacteria</taxon>
        <taxon>Bacillati</taxon>
        <taxon>Actinomycetota</taxon>
        <taxon>Actinomycetes</taxon>
        <taxon>Micrococcales</taxon>
        <taxon>Micrococcaceae</taxon>
        <taxon>Pseudarthrobacter</taxon>
    </lineage>
</organism>
<reference evidence="2" key="1">
    <citation type="submission" date="2023-07" db="EMBL/GenBank/DDBJ databases">
        <title>Sorghum-associated microbial communities from plants grown in Nebraska, USA.</title>
        <authorList>
            <person name="Schachtman D."/>
        </authorList>
    </citation>
    <scope>NUCLEOTIDE SEQUENCE</scope>
    <source>
        <strain evidence="2">BE261</strain>
    </source>
</reference>
<dbReference type="Proteomes" id="UP001262032">
    <property type="component" value="Unassembled WGS sequence"/>
</dbReference>
<dbReference type="AlphaFoldDB" id="A0AAW8NFG7"/>
<gene>
    <name evidence="2" type="ORF">J2X12_002890</name>
</gene>
<dbReference type="GeneID" id="97424197"/>
<name>A0AAW8NFG7_PSEOX</name>
<sequence>MVRSRLLDRGSETLIVYLEETAVDSDGNTIKRPSGDGVTLRVTSSEDRSADAELPGQVSNKVVRIMARQVPIGSWSRVVFNGEEWDLASPPRFTPGASRRLRHIEFTIKSRNRLLADG</sequence>
<protein>
    <recommendedName>
        <fullName evidence="4">Head-to-tail stopper</fullName>
    </recommendedName>
</protein>
<evidence type="ECO:0008006" key="4">
    <source>
        <dbReference type="Google" id="ProtNLM"/>
    </source>
</evidence>
<comment type="caution">
    <text evidence="2">The sequence shown here is derived from an EMBL/GenBank/DDBJ whole genome shotgun (WGS) entry which is preliminary data.</text>
</comment>
<accession>A0AAW8NFG7</accession>
<evidence type="ECO:0000256" key="1">
    <source>
        <dbReference type="SAM" id="MobiDB-lite"/>
    </source>
</evidence>
<feature type="region of interest" description="Disordered" evidence="1">
    <location>
        <begin position="28"/>
        <end position="53"/>
    </location>
</feature>